<sequence>MATCIWRGDATPVAQVITRTIGGTWVNGETVTIDINGKEVVATVGDDVTPAEVALLIKEAINGETLTDSTASYTPSTGGSGIPEFAEVTASTSSAALILTAATAGVPFDDPSMSETSTSGTLGTWSTTTSSEGPNDWSTAENWDGDSVPANSDDVFIPAGTSQILYGLDQNSVTLTSLTTEEGAVFGLPEINAAGYDEYRDTYLKISATNVTIGTGRLSNPSRQKLNVGSAQTTVNVNGTGQALTGTGPAFLFLGTHASNAINVLRGVVGIAYQPGESATVATLKVGYISNQSGDATVYCGSGTTLTNVDQSGSNLTVAAATTTVDQTGGTLNILAGAHAAITQDGGVCNYRSTGTITTAIVGNGATLDFSQDMRARTVTNCSVYRGATLRDTFKTVTFTNGIDLQRCGVDDITLEVGSHLTLTPSAI</sequence>
<evidence type="ECO:0000256" key="1">
    <source>
        <dbReference type="SAM" id="MobiDB-lite"/>
    </source>
</evidence>
<evidence type="ECO:0000313" key="3">
    <source>
        <dbReference type="Proteomes" id="UP000006860"/>
    </source>
</evidence>
<dbReference type="HOGENOM" id="CLU_640732_0_0_0"/>
<keyword evidence="3" id="KW-1185">Reference proteome</keyword>
<dbReference type="Proteomes" id="UP000006860">
    <property type="component" value="Chromosome"/>
</dbReference>
<dbReference type="AlphaFoldDB" id="F0SPG0"/>
<dbReference type="OrthoDB" id="245702at2"/>
<reference evidence="3" key="1">
    <citation type="submission" date="2011-02" db="EMBL/GenBank/DDBJ databases">
        <title>The complete genome of Planctomyces brasiliensis DSM 5305.</title>
        <authorList>
            <person name="Lucas S."/>
            <person name="Copeland A."/>
            <person name="Lapidus A."/>
            <person name="Bruce D."/>
            <person name="Goodwin L."/>
            <person name="Pitluck S."/>
            <person name="Kyrpides N."/>
            <person name="Mavromatis K."/>
            <person name="Pagani I."/>
            <person name="Ivanova N."/>
            <person name="Ovchinnikova G."/>
            <person name="Lu M."/>
            <person name="Detter J.C."/>
            <person name="Han C."/>
            <person name="Land M."/>
            <person name="Hauser L."/>
            <person name="Markowitz V."/>
            <person name="Cheng J.-F."/>
            <person name="Hugenholtz P."/>
            <person name="Woyke T."/>
            <person name="Wu D."/>
            <person name="Tindall B."/>
            <person name="Pomrenke H.G."/>
            <person name="Brambilla E."/>
            <person name="Klenk H.-P."/>
            <person name="Eisen J.A."/>
        </authorList>
    </citation>
    <scope>NUCLEOTIDE SEQUENCE [LARGE SCALE GENOMIC DNA]</scope>
    <source>
        <strain evidence="3">ATCC 49424 / DSM 5305 / JCM 21570 / NBRC 103401 / IFAM 1448</strain>
    </source>
</reference>
<feature type="region of interest" description="Disordered" evidence="1">
    <location>
        <begin position="110"/>
        <end position="136"/>
    </location>
</feature>
<gene>
    <name evidence="2" type="ordered locus">Plabr_0235</name>
</gene>
<accession>F0SPG0</accession>
<feature type="compositionally biased region" description="Low complexity" evidence="1">
    <location>
        <begin position="113"/>
        <end position="133"/>
    </location>
</feature>
<dbReference type="RefSeq" id="WP_013626608.1">
    <property type="nucleotide sequence ID" value="NC_015174.1"/>
</dbReference>
<protein>
    <submittedName>
        <fullName evidence="2">Uncharacterized protein</fullName>
    </submittedName>
</protein>
<dbReference type="eggNOG" id="ENOG5033ZA7">
    <property type="taxonomic scope" value="Bacteria"/>
</dbReference>
<evidence type="ECO:0000313" key="2">
    <source>
        <dbReference type="EMBL" id="ADY57864.1"/>
    </source>
</evidence>
<dbReference type="STRING" id="756272.Plabr_0235"/>
<organism evidence="2 3">
    <name type="scientific">Rubinisphaera brasiliensis (strain ATCC 49424 / DSM 5305 / JCM 21570 / IAM 15109 / NBRC 103401 / IFAM 1448)</name>
    <name type="common">Planctomyces brasiliensis</name>
    <dbReference type="NCBI Taxonomy" id="756272"/>
    <lineage>
        <taxon>Bacteria</taxon>
        <taxon>Pseudomonadati</taxon>
        <taxon>Planctomycetota</taxon>
        <taxon>Planctomycetia</taxon>
        <taxon>Planctomycetales</taxon>
        <taxon>Planctomycetaceae</taxon>
        <taxon>Rubinisphaera</taxon>
    </lineage>
</organism>
<name>F0SPG0_RUBBR</name>
<dbReference type="EMBL" id="CP002546">
    <property type="protein sequence ID" value="ADY57864.1"/>
    <property type="molecule type" value="Genomic_DNA"/>
</dbReference>
<dbReference type="KEGG" id="pbs:Plabr_0235"/>
<proteinExistence type="predicted"/>